<keyword evidence="3" id="KW-1185">Reference proteome</keyword>
<keyword evidence="1" id="KW-1133">Transmembrane helix</keyword>
<evidence type="ECO:0000313" key="2">
    <source>
        <dbReference type="EMBL" id="UYP44731.1"/>
    </source>
</evidence>
<evidence type="ECO:0000256" key="1">
    <source>
        <dbReference type="SAM" id="Phobius"/>
    </source>
</evidence>
<feature type="transmembrane region" description="Helical" evidence="1">
    <location>
        <begin position="46"/>
        <end position="65"/>
    </location>
</feature>
<organism evidence="2 3">
    <name type="scientific">Candidatus Lokiarchaeum ossiferum</name>
    <dbReference type="NCBI Taxonomy" id="2951803"/>
    <lineage>
        <taxon>Archaea</taxon>
        <taxon>Promethearchaeati</taxon>
        <taxon>Promethearchaeota</taxon>
        <taxon>Promethearchaeia</taxon>
        <taxon>Promethearchaeales</taxon>
        <taxon>Promethearchaeaceae</taxon>
        <taxon>Candidatus Lokiarchaeum</taxon>
    </lineage>
</organism>
<keyword evidence="1" id="KW-0472">Membrane</keyword>
<feature type="transmembrane region" description="Helical" evidence="1">
    <location>
        <begin position="74"/>
        <end position="91"/>
    </location>
</feature>
<feature type="transmembrane region" description="Helical" evidence="1">
    <location>
        <begin position="97"/>
        <end position="118"/>
    </location>
</feature>
<accession>A0ABY6HQA5</accession>
<reference evidence="2" key="1">
    <citation type="submission" date="2022-09" db="EMBL/GenBank/DDBJ databases">
        <title>Actin cytoskeleton and complex cell architecture in an #Asgard archaeon.</title>
        <authorList>
            <person name="Ponce Toledo R.I."/>
            <person name="Schleper C."/>
            <person name="Rodrigues Oliveira T."/>
            <person name="Wollweber F."/>
            <person name="Xu J."/>
            <person name="Rittmann S."/>
            <person name="Klingl A."/>
            <person name="Pilhofer M."/>
        </authorList>
    </citation>
    <scope>NUCLEOTIDE SEQUENCE</scope>
    <source>
        <strain evidence="2">B-35</strain>
    </source>
</reference>
<evidence type="ECO:0000313" key="3">
    <source>
        <dbReference type="Proteomes" id="UP001208689"/>
    </source>
</evidence>
<name>A0ABY6HQA5_9ARCH</name>
<feature type="transmembrane region" description="Helical" evidence="1">
    <location>
        <begin position="7"/>
        <end position="26"/>
    </location>
</feature>
<dbReference type="EMBL" id="CP104013">
    <property type="protein sequence ID" value="UYP44731.1"/>
    <property type="molecule type" value="Genomic_DNA"/>
</dbReference>
<dbReference type="Proteomes" id="UP001208689">
    <property type="component" value="Chromosome"/>
</dbReference>
<sequence>MKNQLKRVLIATGMGAILGIFCIIGQSQRMPLNPNPNATIYLLAAWYNRVIMGMLIGFAGEWFLLKNKPRLNSVVRGAILGTVVSISFGLLQQRIEIMYFFAGIVWGLLNDLITTTLMNRILKKSHLE</sequence>
<keyword evidence="1" id="KW-0812">Transmembrane</keyword>
<gene>
    <name evidence="2" type="ORF">NEF87_001016</name>
</gene>
<protein>
    <submittedName>
        <fullName evidence="2">Uncharacterized protein</fullName>
    </submittedName>
</protein>
<proteinExistence type="predicted"/>